<dbReference type="FunFam" id="1.10.10.10:FF:000001">
    <property type="entry name" value="LysR family transcriptional regulator"/>
    <property type="match status" value="1"/>
</dbReference>
<comment type="caution">
    <text evidence="7">The sequence shown here is derived from an EMBL/GenBank/DDBJ whole genome shotgun (WGS) entry which is preliminary data.</text>
</comment>
<keyword evidence="4" id="KW-0238">DNA-binding</keyword>
<evidence type="ECO:0000259" key="6">
    <source>
        <dbReference type="PROSITE" id="PS50931"/>
    </source>
</evidence>
<keyword evidence="8" id="KW-1185">Reference proteome</keyword>
<dbReference type="InterPro" id="IPR036388">
    <property type="entry name" value="WH-like_DNA-bd_sf"/>
</dbReference>
<dbReference type="AlphaFoldDB" id="A0A6P1B8C2"/>
<dbReference type="PANTHER" id="PTHR30537:SF5">
    <property type="entry name" value="HTH-TYPE TRANSCRIPTIONAL ACTIVATOR TTDR-RELATED"/>
    <property type="match status" value="1"/>
</dbReference>
<dbReference type="InterPro" id="IPR000847">
    <property type="entry name" value="LysR_HTH_N"/>
</dbReference>
<keyword evidence="3" id="KW-0805">Transcription regulation</keyword>
<sequence>MVDFNDIALFVQVVRCGSFSEAGRRLGMPPNTVSRRIQALEDQLGARLMQRSTRRLTLSDAGREFHDRCAAAIDGLQQASQDLTAGSRVPSGLVRVTAPANFLDFYTPQLAAAFLGTYPQVRLEFLLDDAIVDLITDRIDVAFRGGSGGGSGYLAHRVPVSPTGLFASPDYLERHGSPQALAELASHQCLTTPRQSDYAVWRLQAPENSEEHVEVTGTFAANNTRALLLAAVAGLGIALLPGAIAAADVAAGRLVPILPQYKRRDQSMWVVYPSHRQVSPAVKAFVTSVIKRFEEEMVLLD</sequence>
<name>A0A6P1B8C2_9BRAD</name>
<dbReference type="InterPro" id="IPR005119">
    <property type="entry name" value="LysR_subst-bd"/>
</dbReference>
<evidence type="ECO:0000256" key="5">
    <source>
        <dbReference type="ARBA" id="ARBA00023163"/>
    </source>
</evidence>
<evidence type="ECO:0000313" key="7">
    <source>
        <dbReference type="EMBL" id="NEU94679.1"/>
    </source>
</evidence>
<organism evidence="7 8">
    <name type="scientific">Bradyrhizobium uaiense</name>
    <dbReference type="NCBI Taxonomy" id="2594946"/>
    <lineage>
        <taxon>Bacteria</taxon>
        <taxon>Pseudomonadati</taxon>
        <taxon>Pseudomonadota</taxon>
        <taxon>Alphaproteobacteria</taxon>
        <taxon>Hyphomicrobiales</taxon>
        <taxon>Nitrobacteraceae</taxon>
        <taxon>Bradyrhizobium</taxon>
    </lineage>
</organism>
<dbReference type="Gene3D" id="1.10.10.10">
    <property type="entry name" value="Winged helix-like DNA-binding domain superfamily/Winged helix DNA-binding domain"/>
    <property type="match status" value="1"/>
</dbReference>
<dbReference type="Proteomes" id="UP000468531">
    <property type="component" value="Unassembled WGS sequence"/>
</dbReference>
<accession>A0A6P1B8C2</accession>
<evidence type="ECO:0000256" key="3">
    <source>
        <dbReference type="ARBA" id="ARBA00023015"/>
    </source>
</evidence>
<dbReference type="SUPFAM" id="SSF46785">
    <property type="entry name" value="Winged helix' DNA-binding domain"/>
    <property type="match status" value="1"/>
</dbReference>
<keyword evidence="5" id="KW-0804">Transcription</keyword>
<dbReference type="Pfam" id="PF00126">
    <property type="entry name" value="HTH_1"/>
    <property type="match status" value="1"/>
</dbReference>
<gene>
    <name evidence="7" type="ORF">FNJ47_02250</name>
</gene>
<dbReference type="SUPFAM" id="SSF53850">
    <property type="entry name" value="Periplasmic binding protein-like II"/>
    <property type="match status" value="1"/>
</dbReference>
<proteinExistence type="inferred from homology"/>
<dbReference type="EMBL" id="VKHP01000005">
    <property type="protein sequence ID" value="NEU94679.1"/>
    <property type="molecule type" value="Genomic_DNA"/>
</dbReference>
<dbReference type="Gene3D" id="3.40.190.290">
    <property type="match status" value="1"/>
</dbReference>
<evidence type="ECO:0000256" key="2">
    <source>
        <dbReference type="ARBA" id="ARBA00009437"/>
    </source>
</evidence>
<dbReference type="RefSeq" id="WP_163150335.1">
    <property type="nucleotide sequence ID" value="NZ_VKHP01000005.1"/>
</dbReference>
<feature type="domain" description="HTH lysR-type" evidence="6">
    <location>
        <begin position="2"/>
        <end position="59"/>
    </location>
</feature>
<evidence type="ECO:0000256" key="4">
    <source>
        <dbReference type="ARBA" id="ARBA00023125"/>
    </source>
</evidence>
<dbReference type="PANTHER" id="PTHR30537">
    <property type="entry name" value="HTH-TYPE TRANSCRIPTIONAL REGULATOR"/>
    <property type="match status" value="1"/>
</dbReference>
<dbReference type="GO" id="GO:0043565">
    <property type="term" value="F:sequence-specific DNA binding"/>
    <property type="evidence" value="ECO:0007669"/>
    <property type="project" value="TreeGrafter"/>
</dbReference>
<comment type="similarity">
    <text evidence="2">Belongs to the LysR transcriptional regulatory family.</text>
</comment>
<evidence type="ECO:0000256" key="1">
    <source>
        <dbReference type="ARBA" id="ARBA00003502"/>
    </source>
</evidence>
<dbReference type="GO" id="GO:0003700">
    <property type="term" value="F:DNA-binding transcription factor activity"/>
    <property type="evidence" value="ECO:0007669"/>
    <property type="project" value="InterPro"/>
</dbReference>
<dbReference type="GO" id="GO:0006351">
    <property type="term" value="P:DNA-templated transcription"/>
    <property type="evidence" value="ECO:0007669"/>
    <property type="project" value="TreeGrafter"/>
</dbReference>
<dbReference type="InterPro" id="IPR036390">
    <property type="entry name" value="WH_DNA-bd_sf"/>
</dbReference>
<dbReference type="Pfam" id="PF03466">
    <property type="entry name" value="LysR_substrate"/>
    <property type="match status" value="1"/>
</dbReference>
<dbReference type="InterPro" id="IPR058163">
    <property type="entry name" value="LysR-type_TF_proteobact-type"/>
</dbReference>
<dbReference type="CDD" id="cd08422">
    <property type="entry name" value="PBP2_CrgA_like"/>
    <property type="match status" value="1"/>
</dbReference>
<protein>
    <submittedName>
        <fullName evidence="7">LysR family transcriptional regulator</fullName>
    </submittedName>
</protein>
<reference evidence="7 8" key="1">
    <citation type="journal article" date="2020" name="Arch. Microbiol.">
        <title>Bradyrhizobium uaiense sp. nov., a new highly efficient cowpea symbiont.</title>
        <authorList>
            <person name="Cabral Michel D."/>
            <person name="Azarias Guimaraes A."/>
            <person name="Martins da Costa E."/>
            <person name="Soares de Carvalho T."/>
            <person name="Balsanelli E."/>
            <person name="Willems A."/>
            <person name="Maltempi de Souza E."/>
            <person name="de Souza Moreira F.M."/>
        </authorList>
    </citation>
    <scope>NUCLEOTIDE SEQUENCE [LARGE SCALE GENOMIC DNA]</scope>
    <source>
        <strain evidence="7 8">UFLA 03-164</strain>
    </source>
</reference>
<comment type="function">
    <text evidence="1">NodD regulates the expression of the nodABCFE genes which encode other nodulation proteins. NodD is also a negative regulator of its own expression. Binds flavonoids as inducers.</text>
</comment>
<dbReference type="PROSITE" id="PS50931">
    <property type="entry name" value="HTH_LYSR"/>
    <property type="match status" value="1"/>
</dbReference>
<evidence type="ECO:0000313" key="8">
    <source>
        <dbReference type="Proteomes" id="UP000468531"/>
    </source>
</evidence>